<evidence type="ECO:0000256" key="4">
    <source>
        <dbReference type="ARBA" id="ARBA00022490"/>
    </source>
</evidence>
<keyword evidence="6 9" id="KW-0547">Nucleotide-binding</keyword>
<dbReference type="CDD" id="cd01887">
    <property type="entry name" value="IF2_eIF5B"/>
    <property type="match status" value="1"/>
</dbReference>
<evidence type="ECO:0000256" key="6">
    <source>
        <dbReference type="ARBA" id="ARBA00022741"/>
    </source>
</evidence>
<dbReference type="PROSITE" id="PS01176">
    <property type="entry name" value="IF2"/>
    <property type="match status" value="1"/>
</dbReference>
<evidence type="ECO:0000256" key="10">
    <source>
        <dbReference type="RuleBase" id="RU000644"/>
    </source>
</evidence>
<dbReference type="FunFam" id="3.40.50.10050:FF:000001">
    <property type="entry name" value="Translation initiation factor IF-2"/>
    <property type="match status" value="1"/>
</dbReference>
<dbReference type="Pfam" id="PF03144">
    <property type="entry name" value="GTP_EFTU_D2"/>
    <property type="match status" value="1"/>
</dbReference>
<comment type="similarity">
    <text evidence="2 9 10">Belongs to the TRAFAC class translation factor GTPase superfamily. Classic translation factor GTPase family. IF-2 subfamily.</text>
</comment>
<dbReference type="NCBIfam" id="TIGR00231">
    <property type="entry name" value="small_GTP"/>
    <property type="match status" value="1"/>
</dbReference>
<keyword evidence="12" id="KW-0175">Coiled coil</keyword>
<dbReference type="InterPro" id="IPR044145">
    <property type="entry name" value="IF2_II"/>
</dbReference>
<dbReference type="InterPro" id="IPR027417">
    <property type="entry name" value="P-loop_NTPase"/>
</dbReference>
<feature type="binding site" evidence="9">
    <location>
        <begin position="363"/>
        <end position="367"/>
    </location>
    <ligand>
        <name>GTP</name>
        <dbReference type="ChEBI" id="CHEBI:37565"/>
    </ligand>
</feature>
<evidence type="ECO:0000256" key="11">
    <source>
        <dbReference type="RuleBase" id="RU000645"/>
    </source>
</evidence>
<name>A0A0F3NLJ2_9RICK</name>
<dbReference type="GO" id="GO:0003924">
    <property type="term" value="F:GTPase activity"/>
    <property type="evidence" value="ECO:0007669"/>
    <property type="project" value="UniProtKB-UniRule"/>
</dbReference>
<feature type="binding site" evidence="9">
    <location>
        <begin position="417"/>
        <end position="420"/>
    </location>
    <ligand>
        <name>GTP</name>
        <dbReference type="ChEBI" id="CHEBI:37565"/>
    </ligand>
</feature>
<dbReference type="CDD" id="cd03692">
    <property type="entry name" value="mtIF2_IVc"/>
    <property type="match status" value="1"/>
</dbReference>
<dbReference type="Pfam" id="PF04760">
    <property type="entry name" value="IF2_N"/>
    <property type="match status" value="1"/>
</dbReference>
<dbReference type="InterPro" id="IPR009000">
    <property type="entry name" value="Transl_B-barrel_sf"/>
</dbReference>
<evidence type="ECO:0000313" key="14">
    <source>
        <dbReference type="EMBL" id="KJV68915.1"/>
    </source>
</evidence>
<dbReference type="InterPro" id="IPR000178">
    <property type="entry name" value="TF_IF2_bacterial-like"/>
</dbReference>
<comment type="caution">
    <text evidence="14">The sequence shown here is derived from an EMBL/GenBank/DDBJ whole genome shotgun (WGS) entry which is preliminary data.</text>
</comment>
<dbReference type="SUPFAM" id="SSF50447">
    <property type="entry name" value="Translation proteins"/>
    <property type="match status" value="2"/>
</dbReference>
<dbReference type="InterPro" id="IPR004161">
    <property type="entry name" value="EFTu-like_2"/>
</dbReference>
<evidence type="ECO:0000256" key="2">
    <source>
        <dbReference type="ARBA" id="ARBA00007733"/>
    </source>
</evidence>
<evidence type="ECO:0000256" key="5">
    <source>
        <dbReference type="ARBA" id="ARBA00022540"/>
    </source>
</evidence>
<dbReference type="PANTHER" id="PTHR43381:SF5">
    <property type="entry name" value="TR-TYPE G DOMAIN-CONTAINING PROTEIN"/>
    <property type="match status" value="1"/>
</dbReference>
<feature type="region of interest" description="G-domain" evidence="9">
    <location>
        <begin position="311"/>
        <end position="459"/>
    </location>
</feature>
<feature type="coiled-coil region" evidence="12">
    <location>
        <begin position="148"/>
        <end position="175"/>
    </location>
</feature>
<dbReference type="FunFam" id="2.40.30.10:FF:000008">
    <property type="entry name" value="Translation initiation factor IF-2"/>
    <property type="match status" value="1"/>
</dbReference>
<dbReference type="PROSITE" id="PS51722">
    <property type="entry name" value="G_TR_2"/>
    <property type="match status" value="1"/>
</dbReference>
<organism evidence="14 15">
    <name type="scientific">Candidatus Neoehrlichia procyonis str. RAC413</name>
    <dbReference type="NCBI Taxonomy" id="1359163"/>
    <lineage>
        <taxon>Bacteria</taxon>
        <taxon>Pseudomonadati</taxon>
        <taxon>Pseudomonadota</taxon>
        <taxon>Alphaproteobacteria</taxon>
        <taxon>Rickettsiales</taxon>
        <taxon>Anaplasmataceae</taxon>
        <taxon>Candidatus Neoehrlichia</taxon>
    </lineage>
</organism>
<dbReference type="InterPro" id="IPR000795">
    <property type="entry name" value="T_Tr_GTP-bd_dom"/>
</dbReference>
<evidence type="ECO:0000256" key="8">
    <source>
        <dbReference type="ARBA" id="ARBA00023134"/>
    </source>
</evidence>
<evidence type="ECO:0000256" key="9">
    <source>
        <dbReference type="HAMAP-Rule" id="MF_00100"/>
    </source>
</evidence>
<proteinExistence type="inferred from homology"/>
<evidence type="ECO:0000256" key="1">
    <source>
        <dbReference type="ARBA" id="ARBA00004496"/>
    </source>
</evidence>
<dbReference type="Pfam" id="PF11987">
    <property type="entry name" value="IF-2"/>
    <property type="match status" value="1"/>
</dbReference>
<keyword evidence="8 9" id="KW-0342">GTP-binding</keyword>
<dbReference type="HAMAP" id="MF_00100_B">
    <property type="entry name" value="IF_2_B"/>
    <property type="match status" value="1"/>
</dbReference>
<dbReference type="Proteomes" id="UP000033562">
    <property type="component" value="Unassembled WGS sequence"/>
</dbReference>
<comment type="subcellular location">
    <subcellularLocation>
        <location evidence="1 9 11">Cytoplasm</location>
    </subcellularLocation>
</comment>
<keyword evidence="4 9" id="KW-0963">Cytoplasm</keyword>
<dbReference type="Gene3D" id="2.40.30.10">
    <property type="entry name" value="Translation factors"/>
    <property type="match status" value="2"/>
</dbReference>
<dbReference type="SUPFAM" id="SSF52156">
    <property type="entry name" value="Initiation factor IF2/eIF5b, domain 3"/>
    <property type="match status" value="1"/>
</dbReference>
<keyword evidence="15" id="KW-1185">Reference proteome</keyword>
<dbReference type="PATRIC" id="fig|1359163.3.peg.276"/>
<protein>
    <recommendedName>
        <fullName evidence="3 9">Translation initiation factor IF-2</fullName>
    </recommendedName>
</protein>
<keyword evidence="5 9" id="KW-0396">Initiation factor</keyword>
<evidence type="ECO:0000256" key="12">
    <source>
        <dbReference type="SAM" id="Coils"/>
    </source>
</evidence>
<dbReference type="InterPro" id="IPR036925">
    <property type="entry name" value="TIF_IF2_dom3_sf"/>
</dbReference>
<dbReference type="CDD" id="cd03702">
    <property type="entry name" value="IF2_mtIF2_II"/>
    <property type="match status" value="1"/>
</dbReference>
<dbReference type="GO" id="GO:0005737">
    <property type="term" value="C:cytoplasm"/>
    <property type="evidence" value="ECO:0007669"/>
    <property type="project" value="UniProtKB-SubCell"/>
</dbReference>
<dbReference type="OrthoDB" id="9811804at2"/>
<evidence type="ECO:0000256" key="3">
    <source>
        <dbReference type="ARBA" id="ARBA00020675"/>
    </source>
</evidence>
<dbReference type="EMBL" id="LANX01000001">
    <property type="protein sequence ID" value="KJV68915.1"/>
    <property type="molecule type" value="Genomic_DNA"/>
</dbReference>
<gene>
    <name evidence="9 14" type="primary">infB</name>
    <name evidence="14" type="ORF">NLO413_0286</name>
</gene>
<dbReference type="Pfam" id="PF00009">
    <property type="entry name" value="GTP_EFTU"/>
    <property type="match status" value="1"/>
</dbReference>
<dbReference type="AlphaFoldDB" id="A0A0F3NLJ2"/>
<keyword evidence="7 9" id="KW-0648">Protein biosynthesis</keyword>
<feature type="domain" description="Tr-type G" evidence="13">
    <location>
        <begin position="308"/>
        <end position="477"/>
    </location>
</feature>
<dbReference type="InterPro" id="IPR005225">
    <property type="entry name" value="Small_GTP-bd"/>
</dbReference>
<dbReference type="RefSeq" id="WP_045808744.1">
    <property type="nucleotide sequence ID" value="NZ_LANX01000001.1"/>
</dbReference>
<dbReference type="InterPro" id="IPR006847">
    <property type="entry name" value="IF2_N"/>
</dbReference>
<dbReference type="InterPro" id="IPR015760">
    <property type="entry name" value="TIF_IF2"/>
</dbReference>
<comment type="function">
    <text evidence="9 10">One of the essential components for the initiation of protein synthesis. Protects formylmethionyl-tRNA from spontaneous hydrolysis and promotes its binding to the 30S ribosomal subunits. Also involved in the hydrolysis of GTP during the formation of the 70S ribosomal complex.</text>
</comment>
<dbReference type="FunFam" id="2.40.30.10:FF:000007">
    <property type="entry name" value="Translation initiation factor IF-2"/>
    <property type="match status" value="1"/>
</dbReference>
<dbReference type="InterPro" id="IPR053905">
    <property type="entry name" value="EF-G-like_DII"/>
</dbReference>
<dbReference type="PANTHER" id="PTHR43381">
    <property type="entry name" value="TRANSLATION INITIATION FACTOR IF-2-RELATED"/>
    <property type="match status" value="1"/>
</dbReference>
<dbReference type="STRING" id="1359163.NLO413_0286"/>
<dbReference type="Gene3D" id="3.40.50.300">
    <property type="entry name" value="P-loop containing nucleotide triphosphate hydrolases"/>
    <property type="match status" value="1"/>
</dbReference>
<sequence>MNDVNKVDNNELPSKERTTLKLSDKLKINDLSNKFSLKKSVTTIEVRKSRKKGNVITEGYSINLQDGESNSLTVQEQISRINAIHNATIFNRADNKKANDKESNTVIDDRDVFDLQENELQQDIGNKIGDISSDDNIERLEESTNNIVQEKDVKIESEEKKLKKYEKDYDEKKGGVKKSDSGDLYSKHTKLLIEEALEEDSEKNINKVRVKCKKNKFNQLSKNNKVQRKVIIPKKVTVRELAKAMAEKSKDVLQVLSQMGMSLKLDDELNSDQACDVVLKFNHIYKLSTDSSIEDSLCDNSDNLELQSRPPVVVVMGHVDHGKTTLLDAIRKSNVVQKEFKGITQHIGAYQIDVDGKKITFIDTPGHEAFCSMRARGTNITDIVILVVAADDGIMVQTIESINHVKAANVAMIVAINKIDKHDADINRITNDLLQHGIIPEELGGDVMLIPVSAKTGENLDKLKSSILLIAELLELKAAFNCKAQGVVIESRIDKSMGIIATVIVQKGTLKKGDIVVVGNNSYGKVRVILNDNNELQKEALPSMPVQVLGLNNVPNSGDRFIVVNSEKQAKDLLNYRHKNMLQEESVRETLSLEMYQDLPFNKKVEEFNVILKCDVMGSIEAISYSINSIAHEEVRLNILHSGVGNVVKSDIMLAEASRSLILAFNVNMDSQAKELAKQKGIEIRCYKVIYDIIDDVKCILNGMLKPLQQEVQVGTLTVRQVFSSGKGGSVIGCYVTSGIVKKGSAIKLLRGGNVIYEGKVKALRRFKADAKEVSCGFECGILIGYAEIAVGDIIHVLEIIEELREVK</sequence>
<dbReference type="InterPro" id="IPR023115">
    <property type="entry name" value="TIF_IF2_dom3"/>
</dbReference>
<evidence type="ECO:0000313" key="15">
    <source>
        <dbReference type="Proteomes" id="UP000033562"/>
    </source>
</evidence>
<feature type="binding site" evidence="9">
    <location>
        <begin position="317"/>
        <end position="324"/>
    </location>
    <ligand>
        <name>GTP</name>
        <dbReference type="ChEBI" id="CHEBI:37565"/>
    </ligand>
</feature>
<dbReference type="NCBIfam" id="TIGR00487">
    <property type="entry name" value="IF-2"/>
    <property type="match status" value="1"/>
</dbReference>
<evidence type="ECO:0000256" key="7">
    <source>
        <dbReference type="ARBA" id="ARBA00022917"/>
    </source>
</evidence>
<reference evidence="14 15" key="1">
    <citation type="submission" date="2015-02" db="EMBL/GenBank/DDBJ databases">
        <title>Genome Sequencing of Rickettsiales.</title>
        <authorList>
            <person name="Daugherty S.C."/>
            <person name="Su Q."/>
            <person name="Abolude K."/>
            <person name="Beier-Sexton M."/>
            <person name="Carlyon J.A."/>
            <person name="Carter R."/>
            <person name="Day N.P."/>
            <person name="Dumler S.J."/>
            <person name="Dyachenko V."/>
            <person name="Godinez A."/>
            <person name="Kurtti T.J."/>
            <person name="Lichay M."/>
            <person name="Mullins K.E."/>
            <person name="Ott S."/>
            <person name="Pappas-Brown V."/>
            <person name="Paris D.H."/>
            <person name="Patel P."/>
            <person name="Richards A.L."/>
            <person name="Sadzewicz L."/>
            <person name="Sears K."/>
            <person name="Seidman D."/>
            <person name="Sengamalay N."/>
            <person name="Stenos J."/>
            <person name="Tallon L.J."/>
            <person name="Vincent G."/>
            <person name="Fraser C.M."/>
            <person name="Munderloh U."/>
            <person name="Dunning-Hotopp J.C."/>
        </authorList>
    </citation>
    <scope>NUCLEOTIDE SEQUENCE [LARGE SCALE GENOMIC DNA]</scope>
    <source>
        <strain evidence="14 15">RAC413</strain>
    </source>
</reference>
<dbReference type="SUPFAM" id="SSF52540">
    <property type="entry name" value="P-loop containing nucleoside triphosphate hydrolases"/>
    <property type="match status" value="1"/>
</dbReference>
<dbReference type="FunFam" id="3.40.50.300:FF:000019">
    <property type="entry name" value="Translation initiation factor IF-2"/>
    <property type="match status" value="1"/>
</dbReference>
<dbReference type="GO" id="GO:0005525">
    <property type="term" value="F:GTP binding"/>
    <property type="evidence" value="ECO:0007669"/>
    <property type="project" value="UniProtKB-KW"/>
</dbReference>
<dbReference type="Gene3D" id="3.40.50.10050">
    <property type="entry name" value="Translation initiation factor IF- 2, domain 3"/>
    <property type="match status" value="1"/>
</dbReference>
<dbReference type="GO" id="GO:0003743">
    <property type="term" value="F:translation initiation factor activity"/>
    <property type="evidence" value="ECO:0007669"/>
    <property type="project" value="UniProtKB-UniRule"/>
</dbReference>
<accession>A0A0F3NLJ2</accession>
<evidence type="ECO:0000259" key="13">
    <source>
        <dbReference type="PROSITE" id="PS51722"/>
    </source>
</evidence>
<dbReference type="Pfam" id="PF22042">
    <property type="entry name" value="EF-G_D2"/>
    <property type="match status" value="1"/>
</dbReference>